<evidence type="ECO:0000313" key="2">
    <source>
        <dbReference type="EMBL" id="MFC5297648.1"/>
    </source>
</evidence>
<dbReference type="InterPro" id="IPR036259">
    <property type="entry name" value="MFS_trans_sf"/>
</dbReference>
<reference evidence="3" key="1">
    <citation type="journal article" date="2019" name="Int. J. Syst. Evol. Microbiol.">
        <title>The Global Catalogue of Microorganisms (GCM) 10K type strain sequencing project: providing services to taxonomists for standard genome sequencing and annotation.</title>
        <authorList>
            <consortium name="The Broad Institute Genomics Platform"/>
            <consortium name="The Broad Institute Genome Sequencing Center for Infectious Disease"/>
            <person name="Wu L."/>
            <person name="Ma J."/>
        </authorList>
    </citation>
    <scope>NUCLEOTIDE SEQUENCE [LARGE SCALE GENOMIC DNA]</scope>
    <source>
        <strain evidence="3">CGMCC 1.16455</strain>
    </source>
</reference>
<dbReference type="Proteomes" id="UP001595937">
    <property type="component" value="Unassembled WGS sequence"/>
</dbReference>
<comment type="caution">
    <text evidence="2">The sequence shown here is derived from an EMBL/GenBank/DDBJ whole genome shotgun (WGS) entry which is preliminary data.</text>
</comment>
<protein>
    <submittedName>
        <fullName evidence="2">Uncharacterized protein</fullName>
    </submittedName>
</protein>
<name>A0ABW0FF76_9MICO</name>
<dbReference type="EMBL" id="JBHSLN010000022">
    <property type="protein sequence ID" value="MFC5297648.1"/>
    <property type="molecule type" value="Genomic_DNA"/>
</dbReference>
<feature type="transmembrane region" description="Helical" evidence="1">
    <location>
        <begin position="70"/>
        <end position="90"/>
    </location>
</feature>
<dbReference type="Gene3D" id="1.20.1250.20">
    <property type="entry name" value="MFS general substrate transporter like domains"/>
    <property type="match status" value="1"/>
</dbReference>
<organism evidence="2 3">
    <name type="scientific">Brachybacterium tyrofermentans</name>
    <dbReference type="NCBI Taxonomy" id="47848"/>
    <lineage>
        <taxon>Bacteria</taxon>
        <taxon>Bacillati</taxon>
        <taxon>Actinomycetota</taxon>
        <taxon>Actinomycetes</taxon>
        <taxon>Micrococcales</taxon>
        <taxon>Dermabacteraceae</taxon>
        <taxon>Brachybacterium</taxon>
    </lineage>
</organism>
<accession>A0ABW0FF76</accession>
<keyword evidence="3" id="KW-1185">Reference proteome</keyword>
<evidence type="ECO:0000256" key="1">
    <source>
        <dbReference type="SAM" id="Phobius"/>
    </source>
</evidence>
<sequence>MLSLVLSSQFEDTTADGVRLTFTLATVVLAVVALVLYWICFRTTREVVPAGSGTLTLRTTLQMVRRNPPLLQLCLGALFLLGGSFTIAAVQAELGE</sequence>
<proteinExistence type="predicted"/>
<feature type="transmembrane region" description="Helical" evidence="1">
    <location>
        <begin position="20"/>
        <end position="40"/>
    </location>
</feature>
<dbReference type="SUPFAM" id="SSF103473">
    <property type="entry name" value="MFS general substrate transporter"/>
    <property type="match status" value="1"/>
</dbReference>
<evidence type="ECO:0000313" key="3">
    <source>
        <dbReference type="Proteomes" id="UP001595937"/>
    </source>
</evidence>
<keyword evidence="1" id="KW-1133">Transmembrane helix</keyword>
<keyword evidence="1" id="KW-0812">Transmembrane</keyword>
<keyword evidence="1" id="KW-0472">Membrane</keyword>
<gene>
    <name evidence="2" type="ORF">ACFPK8_09020</name>
</gene>
<dbReference type="GeneID" id="303295822"/>
<dbReference type="RefSeq" id="WP_193118892.1">
    <property type="nucleotide sequence ID" value="NZ_BAAAIR010000006.1"/>
</dbReference>